<feature type="compositionally biased region" description="Basic residues" evidence="5">
    <location>
        <begin position="400"/>
        <end position="414"/>
    </location>
</feature>
<organism evidence="8 9">
    <name type="scientific">Solanum commersonii</name>
    <name type="common">Commerson's wild potato</name>
    <name type="synonym">Commerson's nightshade</name>
    <dbReference type="NCBI Taxonomy" id="4109"/>
    <lineage>
        <taxon>Eukaryota</taxon>
        <taxon>Viridiplantae</taxon>
        <taxon>Streptophyta</taxon>
        <taxon>Embryophyta</taxon>
        <taxon>Tracheophyta</taxon>
        <taxon>Spermatophyta</taxon>
        <taxon>Magnoliopsida</taxon>
        <taxon>eudicotyledons</taxon>
        <taxon>Gunneridae</taxon>
        <taxon>Pentapetalae</taxon>
        <taxon>asterids</taxon>
        <taxon>lamiids</taxon>
        <taxon>Solanales</taxon>
        <taxon>Solanaceae</taxon>
        <taxon>Solanoideae</taxon>
        <taxon>Solaneae</taxon>
        <taxon>Solanum</taxon>
    </lineage>
</organism>
<feature type="domain" description="CCHC-type" evidence="6">
    <location>
        <begin position="435"/>
        <end position="449"/>
    </location>
</feature>
<dbReference type="PROSITE" id="PS50158">
    <property type="entry name" value="ZF_CCHC"/>
    <property type="match status" value="1"/>
</dbReference>
<dbReference type="Proteomes" id="UP000824120">
    <property type="component" value="Chromosome 2"/>
</dbReference>
<dbReference type="InterPro" id="IPR007527">
    <property type="entry name" value="Znf_SWIM"/>
</dbReference>
<keyword evidence="2 4" id="KW-0863">Zinc-finger</keyword>
<dbReference type="PROSITE" id="PS50966">
    <property type="entry name" value="ZF_SWIM"/>
    <property type="match status" value="1"/>
</dbReference>
<feature type="compositionally biased region" description="Polar residues" evidence="5">
    <location>
        <begin position="67"/>
        <end position="76"/>
    </location>
</feature>
<dbReference type="PANTHER" id="PTHR31973:SF197">
    <property type="entry name" value="SWIM-TYPE DOMAIN-CONTAINING PROTEIN"/>
    <property type="match status" value="1"/>
</dbReference>
<proteinExistence type="predicted"/>
<dbReference type="OrthoDB" id="1660333at2759"/>
<feature type="compositionally biased region" description="Low complexity" evidence="5">
    <location>
        <begin position="526"/>
        <end position="543"/>
    </location>
</feature>
<dbReference type="GO" id="GO:0003676">
    <property type="term" value="F:nucleic acid binding"/>
    <property type="evidence" value="ECO:0007669"/>
    <property type="project" value="InterPro"/>
</dbReference>
<dbReference type="EMBL" id="JACXVP010000002">
    <property type="protein sequence ID" value="KAG5627839.1"/>
    <property type="molecule type" value="Genomic_DNA"/>
</dbReference>
<evidence type="ECO:0000256" key="5">
    <source>
        <dbReference type="SAM" id="MobiDB-lite"/>
    </source>
</evidence>
<feature type="domain" description="SWIM-type" evidence="7">
    <location>
        <begin position="324"/>
        <end position="356"/>
    </location>
</feature>
<dbReference type="InterPro" id="IPR001878">
    <property type="entry name" value="Znf_CCHC"/>
</dbReference>
<reference evidence="8 9" key="1">
    <citation type="submission" date="2020-09" db="EMBL/GenBank/DDBJ databases">
        <title>De no assembly of potato wild relative species, Solanum commersonii.</title>
        <authorList>
            <person name="Cho K."/>
        </authorList>
    </citation>
    <scope>NUCLEOTIDE SEQUENCE [LARGE SCALE GENOMIC DNA]</scope>
    <source>
        <strain evidence="8">LZ3.2</strain>
        <tissue evidence="8">Leaf</tissue>
    </source>
</reference>
<evidence type="ECO:0000256" key="3">
    <source>
        <dbReference type="ARBA" id="ARBA00022833"/>
    </source>
</evidence>
<comment type="caution">
    <text evidence="8">The sequence shown here is derived from an EMBL/GenBank/DDBJ whole genome shotgun (WGS) entry which is preliminary data.</text>
</comment>
<protein>
    <recommendedName>
        <fullName evidence="10">CCHC-type domain-containing protein</fullName>
    </recommendedName>
</protein>
<gene>
    <name evidence="8" type="ORF">H5410_013057</name>
</gene>
<dbReference type="SMART" id="SM00575">
    <property type="entry name" value="ZnF_PMZ"/>
    <property type="match status" value="1"/>
</dbReference>
<evidence type="ECO:0000259" key="6">
    <source>
        <dbReference type="PROSITE" id="PS50158"/>
    </source>
</evidence>
<dbReference type="InterPro" id="IPR006564">
    <property type="entry name" value="Znf_PMZ"/>
</dbReference>
<feature type="region of interest" description="Disordered" evidence="5">
    <location>
        <begin position="35"/>
        <end position="103"/>
    </location>
</feature>
<evidence type="ECO:0000256" key="2">
    <source>
        <dbReference type="ARBA" id="ARBA00022771"/>
    </source>
</evidence>
<name>A0A9J6AUL3_SOLCO</name>
<evidence type="ECO:0000313" key="8">
    <source>
        <dbReference type="EMBL" id="KAG5627839.1"/>
    </source>
</evidence>
<accession>A0A9J6AUL3</accession>
<dbReference type="GO" id="GO:0008270">
    <property type="term" value="F:zinc ion binding"/>
    <property type="evidence" value="ECO:0007669"/>
    <property type="project" value="UniProtKB-KW"/>
</dbReference>
<keyword evidence="1" id="KW-0479">Metal-binding</keyword>
<dbReference type="Pfam" id="PF04434">
    <property type="entry name" value="SWIM"/>
    <property type="match status" value="1"/>
</dbReference>
<sequence>MINDGDTVKVYVFHRVSEANQAPLELEFVPNVSDSGVGKESFNEASNPNNQPPTSTFPSIPTTGPSENSSTQFEDQSTTMPPLSPSTVPSSSTVPPLFTVPPPSPCTVPPPSFVPLSDPIIDNDPTDDQDLKGLLLKILRESLVGKLGGDEPYYLSDETLSFEIDDETSWGDGENVDQVVHKPVRRKKTPNRVVFDATSEKIVWELGLDIIRKELDINVGRTTVRRARTRVLQEIMGDHIVEYESFNAWILPARFKTIITMLEEIRVKIMKKISDLREFSNTWITDISHMSLKILQENIGKSMQCNLTWNGERGFEIKHHGFTHTVDIVSRSCSCKSWQLKGIPCPHGVVALHYKELDLIHYVASCYSKETYLSTYAYFIQPMNNMKIWPTSNNSIVKPSKIKKLPGRSGKVRRKEADESRKTGKLSKRGVVMTCSKCGTQGHNKKECPTRNQAGPSQSTEPSSQAQPRLPSRRVINTGTRVTKRADVVIGDIGYTPVRGFKWKGKTSITSSNLERMRAEKVIHTRSATAATANSQSQTTSSRKTYVPWK</sequence>
<evidence type="ECO:0000259" key="7">
    <source>
        <dbReference type="PROSITE" id="PS50966"/>
    </source>
</evidence>
<feature type="compositionally biased region" description="Low complexity" evidence="5">
    <location>
        <begin position="77"/>
        <end position="97"/>
    </location>
</feature>
<evidence type="ECO:0008006" key="10">
    <source>
        <dbReference type="Google" id="ProtNLM"/>
    </source>
</evidence>
<feature type="compositionally biased region" description="Low complexity" evidence="5">
    <location>
        <begin position="52"/>
        <end position="66"/>
    </location>
</feature>
<dbReference type="PANTHER" id="PTHR31973">
    <property type="entry name" value="POLYPROTEIN, PUTATIVE-RELATED"/>
    <property type="match status" value="1"/>
</dbReference>
<feature type="compositionally biased region" description="Polar residues" evidence="5">
    <location>
        <begin position="450"/>
        <end position="467"/>
    </location>
</feature>
<feature type="region of interest" description="Disordered" evidence="5">
    <location>
        <begin position="399"/>
        <end position="479"/>
    </location>
</feature>
<evidence type="ECO:0000256" key="1">
    <source>
        <dbReference type="ARBA" id="ARBA00022723"/>
    </source>
</evidence>
<dbReference type="AlphaFoldDB" id="A0A9J6AUL3"/>
<feature type="region of interest" description="Disordered" evidence="5">
    <location>
        <begin position="526"/>
        <end position="550"/>
    </location>
</feature>
<evidence type="ECO:0000256" key="4">
    <source>
        <dbReference type="PROSITE-ProRule" id="PRU00047"/>
    </source>
</evidence>
<keyword evidence="3" id="KW-0862">Zinc</keyword>
<evidence type="ECO:0000313" key="9">
    <source>
        <dbReference type="Proteomes" id="UP000824120"/>
    </source>
</evidence>
<keyword evidence="9" id="KW-1185">Reference proteome</keyword>